<dbReference type="EMBL" id="NFKP01000001">
    <property type="protein sequence ID" value="OUP71336.1"/>
    <property type="molecule type" value="Genomic_DNA"/>
</dbReference>
<dbReference type="Proteomes" id="UP000196386">
    <property type="component" value="Unassembled WGS sequence"/>
</dbReference>
<evidence type="ECO:0000313" key="1">
    <source>
        <dbReference type="EMBL" id="OUP71336.1"/>
    </source>
</evidence>
<evidence type="ECO:0000313" key="2">
    <source>
        <dbReference type="Proteomes" id="UP000196386"/>
    </source>
</evidence>
<proteinExistence type="predicted"/>
<accession>A0A1Y4MRL0</accession>
<gene>
    <name evidence="1" type="ORF">B5F11_00135</name>
</gene>
<comment type="caution">
    <text evidence="1">The sequence shown here is derived from an EMBL/GenBank/DDBJ whole genome shotgun (WGS) entry which is preliminary data.</text>
</comment>
<name>A0A1Y4MRL0_9FIRM</name>
<protein>
    <submittedName>
        <fullName evidence="1">Uncharacterized protein</fullName>
    </submittedName>
</protein>
<organism evidence="1 2">
    <name type="scientific">Anaerotruncus colihominis</name>
    <dbReference type="NCBI Taxonomy" id="169435"/>
    <lineage>
        <taxon>Bacteria</taxon>
        <taxon>Bacillati</taxon>
        <taxon>Bacillota</taxon>
        <taxon>Clostridia</taxon>
        <taxon>Eubacteriales</taxon>
        <taxon>Oscillospiraceae</taxon>
        <taxon>Anaerotruncus</taxon>
    </lineage>
</organism>
<dbReference type="AlphaFoldDB" id="A0A1Y4MRL0"/>
<dbReference type="RefSeq" id="WP_087298857.1">
    <property type="nucleotide sequence ID" value="NZ_NFKP01000001.1"/>
</dbReference>
<reference evidence="2" key="1">
    <citation type="submission" date="2017-04" db="EMBL/GenBank/DDBJ databases">
        <title>Function of individual gut microbiota members based on whole genome sequencing of pure cultures obtained from chicken caecum.</title>
        <authorList>
            <person name="Medvecky M."/>
            <person name="Cejkova D."/>
            <person name="Polansky O."/>
            <person name="Karasova D."/>
            <person name="Kubasova T."/>
            <person name="Cizek A."/>
            <person name="Rychlik I."/>
        </authorList>
    </citation>
    <scope>NUCLEOTIDE SEQUENCE [LARGE SCALE GENOMIC DNA]</scope>
    <source>
        <strain evidence="2">An175</strain>
    </source>
</reference>
<sequence length="98" mass="11603">MCDSETAVSIIKEYVDRYLFSPSFSWPKNEFEKRSYSQWAAYEIINRIMDKPFEMPICIIESFICEMAMYACYGEDEHRSLIFQTAVETAEELILLFV</sequence>